<feature type="transmembrane region" description="Helical" evidence="1">
    <location>
        <begin position="144"/>
        <end position="163"/>
    </location>
</feature>
<evidence type="ECO:0000313" key="3">
    <source>
        <dbReference type="Proteomes" id="UP001216579"/>
    </source>
</evidence>
<name>A0ABT5ZQ56_9ACTN</name>
<comment type="caution">
    <text evidence="2">The sequence shown here is derived from an EMBL/GenBank/DDBJ whole genome shotgun (WGS) entry which is preliminary data.</text>
</comment>
<dbReference type="InterPro" id="IPR033458">
    <property type="entry name" value="DUF5134"/>
</dbReference>
<accession>A0ABT5ZQ56</accession>
<reference evidence="2 3" key="1">
    <citation type="submission" date="2023-03" db="EMBL/GenBank/DDBJ databases">
        <title>Draft genome sequence of Streptomyces sp. RB6PN23 isolated from peat swamp forest in Thailand.</title>
        <authorList>
            <person name="Klaysubun C."/>
            <person name="Duangmal K."/>
        </authorList>
    </citation>
    <scope>NUCLEOTIDE SEQUENCE [LARGE SCALE GENOMIC DNA]</scope>
    <source>
        <strain evidence="2 3">RB6PN23</strain>
    </source>
</reference>
<protein>
    <submittedName>
        <fullName evidence="2">DUF5134 domain-containing protein</fullName>
    </submittedName>
</protein>
<gene>
    <name evidence="2" type="ORF">P3G67_22380</name>
</gene>
<keyword evidence="3" id="KW-1185">Reference proteome</keyword>
<dbReference type="Proteomes" id="UP001216579">
    <property type="component" value="Unassembled WGS sequence"/>
</dbReference>
<dbReference type="RefSeq" id="WP_276095059.1">
    <property type="nucleotide sequence ID" value="NZ_JARJBC010000014.1"/>
</dbReference>
<evidence type="ECO:0000256" key="1">
    <source>
        <dbReference type="SAM" id="Phobius"/>
    </source>
</evidence>
<dbReference type="Pfam" id="PF17197">
    <property type="entry name" value="DUF5134"/>
    <property type="match status" value="1"/>
</dbReference>
<keyword evidence="1" id="KW-0812">Transmembrane</keyword>
<proteinExistence type="predicted"/>
<evidence type="ECO:0000313" key="2">
    <source>
        <dbReference type="EMBL" id="MDF3291922.1"/>
    </source>
</evidence>
<keyword evidence="1" id="KW-1133">Transmembrane helix</keyword>
<keyword evidence="1" id="KW-0472">Membrane</keyword>
<dbReference type="EMBL" id="JARJBC010000014">
    <property type="protein sequence ID" value="MDF3291922.1"/>
    <property type="molecule type" value="Genomic_DNA"/>
</dbReference>
<sequence length="226" mass="24575">MAHPSWLADTFAAIMLAIAVSCAARLLTSWRTRREVELDADITHLAMGISMAGMLTPRLNSLPNSIWDGTFALASAWFAARTIRNWRGDAAHGWRCPHPLPHMVESGAMLYMLLAMRNPAPGDTDRGMATGMPRMAGASGMTRFPTLALILALFMIGYVVWLGDRLTPAPLTTNTHTRDTANNPADSRTQLTWCAPTGVPILTPRLAACHKIAMGITMGYTLITMV</sequence>
<feature type="transmembrane region" description="Helical" evidence="1">
    <location>
        <begin position="6"/>
        <end position="27"/>
    </location>
</feature>
<organism evidence="2 3">
    <name type="scientific">Streptomyces silvisoli</name>
    <dbReference type="NCBI Taxonomy" id="3034235"/>
    <lineage>
        <taxon>Bacteria</taxon>
        <taxon>Bacillati</taxon>
        <taxon>Actinomycetota</taxon>
        <taxon>Actinomycetes</taxon>
        <taxon>Kitasatosporales</taxon>
        <taxon>Streptomycetaceae</taxon>
        <taxon>Streptomyces</taxon>
    </lineage>
</organism>